<protein>
    <recommendedName>
        <fullName evidence="3">16S rRNA (cytosine(967)-C(5))-methyltransferase</fullName>
        <ecNumber evidence="3">2.1.1.176</ecNumber>
    </recommendedName>
    <alternativeName>
        <fullName evidence="10">16S rRNA m5C967 methyltransferase</fullName>
    </alternativeName>
    <alternativeName>
        <fullName evidence="11">rRNA (cytosine-C(5)-)-methyltransferase RsmB</fullName>
    </alternativeName>
</protein>
<dbReference type="SUPFAM" id="SSF48013">
    <property type="entry name" value="NusB-like"/>
    <property type="match status" value="1"/>
</dbReference>
<sequence>MDTDWKPVRILSEKSSSANPRRIALLILNEYFKKKKSLKDIINFYFKNYRLSGLDKRFIFNIVKGTVRYYLKIDFLLSLFSDKKIKDIDFVVLNILRMGIFQFMYMDKVPSYSIVNESVELAKKNVTLSSSKFVNAILRKVSSVPNIDSFAKDKIDRLVEDEVDKISINYSYPGWLVKYWFDWYGKEKTILICQSLNENPHIYLRFNKNKVTIDELTREMDVISVDFGQLPTGISGMLDGIIEVSSVQDITKTEIYRKGLVSVQDLSSQIAVSYFINPQEGEKVLDVCAAPGGKTAYIAELVKNEGKVVSVDISKNRLEVLKDNLERLNIRNVRIIEADAAKPGFLDKSMDILISKGSDKKGLKNITGYFDKISIDAPCSAFGTISKNPDAKYNKVMNDIIRLSNMSYRIMVNCQKYLKAGGKLVFYTCTISPVENQQVIDRFLEEFKDKYRIERSSIS</sequence>
<evidence type="ECO:0000256" key="13">
    <source>
        <dbReference type="SAM" id="Coils"/>
    </source>
</evidence>
<comment type="subcellular location">
    <subcellularLocation>
        <location evidence="2">Cytoplasm</location>
    </subcellularLocation>
</comment>
<dbReference type="AlphaFoldDB" id="X1BGD0"/>
<feature type="coiled-coil region" evidence="13">
    <location>
        <begin position="311"/>
        <end position="338"/>
    </location>
</feature>
<evidence type="ECO:0000256" key="5">
    <source>
        <dbReference type="ARBA" id="ARBA00022552"/>
    </source>
</evidence>
<evidence type="ECO:0000256" key="8">
    <source>
        <dbReference type="ARBA" id="ARBA00022691"/>
    </source>
</evidence>
<dbReference type="InterPro" id="IPR049560">
    <property type="entry name" value="MeTrfase_RsmB-F_NOP2_cat"/>
</dbReference>
<dbReference type="Gene3D" id="3.30.70.1170">
    <property type="entry name" value="Sun protein, domain 3"/>
    <property type="match status" value="1"/>
</dbReference>
<evidence type="ECO:0000256" key="3">
    <source>
        <dbReference type="ARBA" id="ARBA00012140"/>
    </source>
</evidence>
<comment type="caution">
    <text evidence="15">The sequence shown here is derived from an EMBL/GenBank/DDBJ whole genome shotgun (WGS) entry which is preliminary data.</text>
</comment>
<dbReference type="InterPro" id="IPR006027">
    <property type="entry name" value="NusB_RsmB_TIM44"/>
</dbReference>
<keyword evidence="8" id="KW-0949">S-adenosyl-L-methionine</keyword>
<evidence type="ECO:0000256" key="4">
    <source>
        <dbReference type="ARBA" id="ARBA00022490"/>
    </source>
</evidence>
<evidence type="ECO:0000256" key="11">
    <source>
        <dbReference type="ARBA" id="ARBA00031088"/>
    </source>
</evidence>
<dbReference type="InterPro" id="IPR035926">
    <property type="entry name" value="NusB-like_sf"/>
</dbReference>
<evidence type="ECO:0000313" key="15">
    <source>
        <dbReference type="EMBL" id="GAG71096.1"/>
    </source>
</evidence>
<evidence type="ECO:0000256" key="6">
    <source>
        <dbReference type="ARBA" id="ARBA00022603"/>
    </source>
</evidence>
<accession>X1BGD0</accession>
<dbReference type="NCBIfam" id="TIGR00563">
    <property type="entry name" value="rsmB"/>
    <property type="match status" value="1"/>
</dbReference>
<dbReference type="EC" id="2.1.1.176" evidence="3"/>
<dbReference type="PANTHER" id="PTHR22807:SF53">
    <property type="entry name" value="RIBOSOMAL RNA SMALL SUBUNIT METHYLTRANSFERASE B-RELATED"/>
    <property type="match status" value="1"/>
</dbReference>
<evidence type="ECO:0000256" key="7">
    <source>
        <dbReference type="ARBA" id="ARBA00022679"/>
    </source>
</evidence>
<dbReference type="GO" id="GO:0008649">
    <property type="term" value="F:rRNA methyltransferase activity"/>
    <property type="evidence" value="ECO:0007669"/>
    <property type="project" value="InterPro"/>
</dbReference>
<dbReference type="GO" id="GO:0003723">
    <property type="term" value="F:RNA binding"/>
    <property type="evidence" value="ECO:0007669"/>
    <property type="project" value="UniProtKB-KW"/>
</dbReference>
<comment type="function">
    <text evidence="1">Specifically methylates the cytosine at position 967 (m5C967) of 16S rRNA.</text>
</comment>
<evidence type="ECO:0000256" key="2">
    <source>
        <dbReference type="ARBA" id="ARBA00004496"/>
    </source>
</evidence>
<keyword evidence="6" id="KW-0489">Methyltransferase</keyword>
<dbReference type="Gene3D" id="1.10.940.10">
    <property type="entry name" value="NusB-like"/>
    <property type="match status" value="1"/>
</dbReference>
<dbReference type="GO" id="GO:0006355">
    <property type="term" value="P:regulation of DNA-templated transcription"/>
    <property type="evidence" value="ECO:0007669"/>
    <property type="project" value="InterPro"/>
</dbReference>
<dbReference type="Pfam" id="PF01029">
    <property type="entry name" value="NusB"/>
    <property type="match status" value="1"/>
</dbReference>
<dbReference type="Gene3D" id="3.40.50.150">
    <property type="entry name" value="Vaccinia Virus protein VP39"/>
    <property type="match status" value="1"/>
</dbReference>
<feature type="non-terminal residue" evidence="15">
    <location>
        <position position="459"/>
    </location>
</feature>
<dbReference type="CDD" id="cd02440">
    <property type="entry name" value="AdoMet_MTases"/>
    <property type="match status" value="1"/>
</dbReference>
<evidence type="ECO:0000256" key="10">
    <source>
        <dbReference type="ARBA" id="ARBA00030399"/>
    </source>
</evidence>
<proteinExistence type="predicted"/>
<keyword evidence="9" id="KW-0694">RNA-binding</keyword>
<evidence type="ECO:0000256" key="1">
    <source>
        <dbReference type="ARBA" id="ARBA00002724"/>
    </source>
</evidence>
<dbReference type="InterPro" id="IPR004573">
    <property type="entry name" value="rRNA_ssu_MeTfrase_B"/>
</dbReference>
<dbReference type="InterPro" id="IPR054728">
    <property type="entry name" value="RsmB-like_ferredoxin"/>
</dbReference>
<dbReference type="GO" id="GO:0005737">
    <property type="term" value="C:cytoplasm"/>
    <property type="evidence" value="ECO:0007669"/>
    <property type="project" value="UniProtKB-SubCell"/>
</dbReference>
<dbReference type="EMBL" id="BART01001573">
    <property type="protein sequence ID" value="GAG71096.1"/>
    <property type="molecule type" value="Genomic_DNA"/>
</dbReference>
<dbReference type="InterPro" id="IPR001678">
    <property type="entry name" value="MeTrfase_RsmB-F_NOP2_dom"/>
</dbReference>
<keyword evidence="5" id="KW-0698">rRNA processing</keyword>
<evidence type="ECO:0000256" key="12">
    <source>
        <dbReference type="ARBA" id="ARBA00047283"/>
    </source>
</evidence>
<dbReference type="Pfam" id="PF22458">
    <property type="entry name" value="RsmF-B_ferredox"/>
    <property type="match status" value="1"/>
</dbReference>
<comment type="catalytic activity">
    <reaction evidence="12">
        <text>cytidine(967) in 16S rRNA + S-adenosyl-L-methionine = 5-methylcytidine(967) in 16S rRNA + S-adenosyl-L-homocysteine + H(+)</text>
        <dbReference type="Rhea" id="RHEA:42748"/>
        <dbReference type="Rhea" id="RHEA-COMP:10219"/>
        <dbReference type="Rhea" id="RHEA-COMP:10220"/>
        <dbReference type="ChEBI" id="CHEBI:15378"/>
        <dbReference type="ChEBI" id="CHEBI:57856"/>
        <dbReference type="ChEBI" id="CHEBI:59789"/>
        <dbReference type="ChEBI" id="CHEBI:74483"/>
        <dbReference type="ChEBI" id="CHEBI:82748"/>
        <dbReference type="EC" id="2.1.1.176"/>
    </reaction>
</comment>
<dbReference type="SUPFAM" id="SSF53335">
    <property type="entry name" value="S-adenosyl-L-methionine-dependent methyltransferases"/>
    <property type="match status" value="1"/>
</dbReference>
<keyword evidence="13" id="KW-0175">Coiled coil</keyword>
<gene>
    <name evidence="15" type="ORF">S01H4_05424</name>
</gene>
<reference evidence="15" key="1">
    <citation type="journal article" date="2014" name="Front. Microbiol.">
        <title>High frequency of phylogenetically diverse reductive dehalogenase-homologous genes in deep subseafloor sedimentary metagenomes.</title>
        <authorList>
            <person name="Kawai M."/>
            <person name="Futagami T."/>
            <person name="Toyoda A."/>
            <person name="Takaki Y."/>
            <person name="Nishi S."/>
            <person name="Hori S."/>
            <person name="Arai W."/>
            <person name="Tsubouchi T."/>
            <person name="Morono Y."/>
            <person name="Uchiyama I."/>
            <person name="Ito T."/>
            <person name="Fujiyama A."/>
            <person name="Inagaki F."/>
            <person name="Takami H."/>
        </authorList>
    </citation>
    <scope>NUCLEOTIDE SEQUENCE</scope>
    <source>
        <strain evidence="15">Expedition CK06-06</strain>
    </source>
</reference>
<keyword evidence="7" id="KW-0808">Transferase</keyword>
<evidence type="ECO:0000256" key="9">
    <source>
        <dbReference type="ARBA" id="ARBA00022884"/>
    </source>
</evidence>
<dbReference type="InterPro" id="IPR023267">
    <property type="entry name" value="RCMT"/>
</dbReference>
<feature type="domain" description="SAM-dependent MTase RsmB/NOP-type" evidence="14">
    <location>
        <begin position="192"/>
        <end position="459"/>
    </location>
</feature>
<evidence type="ECO:0000259" key="14">
    <source>
        <dbReference type="PROSITE" id="PS51686"/>
    </source>
</evidence>
<dbReference type="InterPro" id="IPR029063">
    <property type="entry name" value="SAM-dependent_MTases_sf"/>
</dbReference>
<organism evidence="15">
    <name type="scientific">marine sediment metagenome</name>
    <dbReference type="NCBI Taxonomy" id="412755"/>
    <lineage>
        <taxon>unclassified sequences</taxon>
        <taxon>metagenomes</taxon>
        <taxon>ecological metagenomes</taxon>
    </lineage>
</organism>
<keyword evidence="4" id="KW-0963">Cytoplasm</keyword>
<name>X1BGD0_9ZZZZ</name>
<dbReference type="NCBIfam" id="NF011494">
    <property type="entry name" value="PRK14902.1"/>
    <property type="match status" value="1"/>
</dbReference>
<dbReference type="Pfam" id="PF01189">
    <property type="entry name" value="Methyltr_RsmB-F"/>
    <property type="match status" value="1"/>
</dbReference>
<dbReference type="PRINTS" id="PR02008">
    <property type="entry name" value="RCMTFAMILY"/>
</dbReference>
<dbReference type="PANTHER" id="PTHR22807">
    <property type="entry name" value="NOP2 YEAST -RELATED NOL1/NOP2/FMU SUN DOMAIN-CONTAINING"/>
    <property type="match status" value="1"/>
</dbReference>
<dbReference type="PROSITE" id="PS51686">
    <property type="entry name" value="SAM_MT_RSMB_NOP"/>
    <property type="match status" value="1"/>
</dbReference>